<dbReference type="AlphaFoldDB" id="A0A9X2XPT2"/>
<keyword evidence="6 10" id="KW-0328">Glycosyltransferase</keyword>
<evidence type="ECO:0000256" key="6">
    <source>
        <dbReference type="ARBA" id="ARBA00022676"/>
    </source>
</evidence>
<evidence type="ECO:0000256" key="5">
    <source>
        <dbReference type="ARBA" id="ARBA00022573"/>
    </source>
</evidence>
<dbReference type="FunFam" id="3.40.50.10210:FF:000001">
    <property type="entry name" value="Nicotinate-nucleotide--dimethylbenzimidazole phosphoribosyltransferase"/>
    <property type="match status" value="1"/>
</dbReference>
<dbReference type="HAMAP" id="MF_00230">
    <property type="entry name" value="CobT"/>
    <property type="match status" value="1"/>
</dbReference>
<proteinExistence type="inferred from homology"/>
<dbReference type="Pfam" id="PF02277">
    <property type="entry name" value="DBI_PRT"/>
    <property type="match status" value="1"/>
</dbReference>
<dbReference type="RefSeq" id="WP_279299167.1">
    <property type="nucleotide sequence ID" value="NZ_JAOTIF010000023.1"/>
</dbReference>
<evidence type="ECO:0000256" key="3">
    <source>
        <dbReference type="ARBA" id="ARBA00011991"/>
    </source>
</evidence>
<feature type="active site" description="Proton acceptor" evidence="10">
    <location>
        <position position="319"/>
    </location>
</feature>
<dbReference type="InterPro" id="IPR003200">
    <property type="entry name" value="Nict_dMeBzImd_PRibTrfase"/>
</dbReference>
<protein>
    <recommendedName>
        <fullName evidence="4 10">Nicotinate-nucleotide--dimethylbenzimidazole phosphoribosyltransferase</fullName>
        <shortName evidence="10">NN:DBI PRT</shortName>
        <ecNumber evidence="3 10">2.4.2.21</ecNumber>
    </recommendedName>
    <alternativeName>
        <fullName evidence="8 10">N(1)-alpha-phosphoribosyltransferase</fullName>
    </alternativeName>
</protein>
<comment type="similarity">
    <text evidence="2 10">Belongs to the CobT family.</text>
</comment>
<comment type="caution">
    <text evidence="11">The sequence shown here is derived from an EMBL/GenBank/DDBJ whole genome shotgun (WGS) entry which is preliminary data.</text>
</comment>
<dbReference type="SUPFAM" id="SSF52733">
    <property type="entry name" value="Nicotinate mononucleotide:5,6-dimethylbenzimidazole phosphoribosyltransferase (CobT)"/>
    <property type="match status" value="1"/>
</dbReference>
<evidence type="ECO:0000313" key="12">
    <source>
        <dbReference type="Proteomes" id="UP001155483"/>
    </source>
</evidence>
<dbReference type="Proteomes" id="UP001155483">
    <property type="component" value="Unassembled WGS sequence"/>
</dbReference>
<dbReference type="EC" id="2.4.2.21" evidence="3 10"/>
<evidence type="ECO:0000313" key="11">
    <source>
        <dbReference type="EMBL" id="MCU7551729.1"/>
    </source>
</evidence>
<evidence type="ECO:0000256" key="8">
    <source>
        <dbReference type="ARBA" id="ARBA00030686"/>
    </source>
</evidence>
<dbReference type="InterPro" id="IPR036087">
    <property type="entry name" value="Nict_dMeBzImd_PRibTrfase_sf"/>
</dbReference>
<keyword evidence="5 10" id="KW-0169">Cobalamin biosynthesis</keyword>
<organism evidence="11 12">
    <name type="scientific">Paraflavisolibacter caeni</name>
    <dbReference type="NCBI Taxonomy" id="2982496"/>
    <lineage>
        <taxon>Bacteria</taxon>
        <taxon>Pseudomonadati</taxon>
        <taxon>Bacteroidota</taxon>
        <taxon>Chitinophagia</taxon>
        <taxon>Chitinophagales</taxon>
        <taxon>Chitinophagaceae</taxon>
        <taxon>Paraflavisolibacter</taxon>
    </lineage>
</organism>
<comment type="pathway">
    <text evidence="1 10">Nucleoside biosynthesis; alpha-ribazole biosynthesis; alpha-ribazole from 5,6-dimethylbenzimidazole: step 1/2.</text>
</comment>
<keyword evidence="7 10" id="KW-0808">Transferase</keyword>
<keyword evidence="12" id="KW-1185">Reference proteome</keyword>
<comment type="catalytic activity">
    <reaction evidence="9 10">
        <text>5,6-dimethylbenzimidazole + nicotinate beta-D-ribonucleotide = alpha-ribazole 5'-phosphate + nicotinate + H(+)</text>
        <dbReference type="Rhea" id="RHEA:11196"/>
        <dbReference type="ChEBI" id="CHEBI:15378"/>
        <dbReference type="ChEBI" id="CHEBI:15890"/>
        <dbReference type="ChEBI" id="CHEBI:32544"/>
        <dbReference type="ChEBI" id="CHEBI:57502"/>
        <dbReference type="ChEBI" id="CHEBI:57918"/>
        <dbReference type="EC" id="2.4.2.21"/>
    </reaction>
</comment>
<dbReference type="Gene3D" id="3.40.50.10210">
    <property type="match status" value="1"/>
</dbReference>
<dbReference type="GO" id="GO:0008939">
    <property type="term" value="F:nicotinate-nucleotide-dimethylbenzimidazole phosphoribosyltransferase activity"/>
    <property type="evidence" value="ECO:0007669"/>
    <property type="project" value="UniProtKB-UniRule"/>
</dbReference>
<name>A0A9X2XPT2_9BACT</name>
<reference evidence="11" key="2">
    <citation type="submission" date="2023-04" db="EMBL/GenBank/DDBJ databases">
        <title>Paracnuella aquatica gen. nov., sp. nov., a member of the family Chitinophagaceae isolated from a hot spring.</title>
        <authorList>
            <person name="Wang C."/>
        </authorList>
    </citation>
    <scope>NUCLEOTIDE SEQUENCE</scope>
    <source>
        <strain evidence="11">LB-8</strain>
    </source>
</reference>
<dbReference type="Gene3D" id="1.10.1610.10">
    <property type="match status" value="1"/>
</dbReference>
<dbReference type="PANTHER" id="PTHR43463">
    <property type="entry name" value="NICOTINATE-NUCLEOTIDE--DIMETHYLBENZIMIDAZOLE PHOSPHORIBOSYLTRANSFERASE"/>
    <property type="match status" value="1"/>
</dbReference>
<dbReference type="NCBIfam" id="TIGR03160">
    <property type="entry name" value="cobT_DBIPRT"/>
    <property type="match status" value="1"/>
</dbReference>
<evidence type="ECO:0000256" key="10">
    <source>
        <dbReference type="HAMAP-Rule" id="MF_00230"/>
    </source>
</evidence>
<evidence type="ECO:0000256" key="1">
    <source>
        <dbReference type="ARBA" id="ARBA00005049"/>
    </source>
</evidence>
<evidence type="ECO:0000256" key="4">
    <source>
        <dbReference type="ARBA" id="ARBA00015486"/>
    </source>
</evidence>
<reference evidence="11" key="1">
    <citation type="submission" date="2022-09" db="EMBL/GenBank/DDBJ databases">
        <authorList>
            <person name="Yuan C."/>
            <person name="Ke Z."/>
        </authorList>
    </citation>
    <scope>NUCLEOTIDE SEQUENCE</scope>
    <source>
        <strain evidence="11">LB-8</strain>
    </source>
</reference>
<comment type="function">
    <text evidence="10">Catalyzes the synthesis of alpha-ribazole-5'-phosphate from nicotinate mononucleotide (NAMN) and 5,6-dimethylbenzimidazole (DMB).</text>
</comment>
<evidence type="ECO:0000256" key="7">
    <source>
        <dbReference type="ARBA" id="ARBA00022679"/>
    </source>
</evidence>
<evidence type="ECO:0000256" key="9">
    <source>
        <dbReference type="ARBA" id="ARBA00047340"/>
    </source>
</evidence>
<dbReference type="EMBL" id="JAOTIF010000023">
    <property type="protein sequence ID" value="MCU7551729.1"/>
    <property type="molecule type" value="Genomic_DNA"/>
</dbReference>
<sequence length="352" mass="38274">MNQEFNNMKEEYLEQQLRQKINSKTKPIGALGYLENIALQVGCIQQTLSPVITNPHVIVFAGDHGVAQTELVNPYPQAVTAQMVLNFLEGGAAINVFCRQHQIALKIVDAGVNQQWSEAIQHEDFIQAKIAYGTSNYIDHPAMSEAEAKKAIEEGKKIVKQVGLQGCNTIGFGEMGISNTSSASLIMSILLQLPIKECTGRGTGASDSQLEIKKYVLQKVIDKHELNNFIDQPIKLLSIIGGFEIAMMVGAYLQAAENKMVIVVDGFIATAALLVAHQINKNVLQFCIFAHASEEQGHQKMLHYLQAKPLLTLGLRLGEGTGAALAIPLIQSAVAFLNQMASFESAGVSTKM</sequence>
<evidence type="ECO:0000256" key="2">
    <source>
        <dbReference type="ARBA" id="ARBA00007110"/>
    </source>
</evidence>
<dbReference type="CDD" id="cd02439">
    <property type="entry name" value="DMB-PRT_CobT"/>
    <property type="match status" value="1"/>
</dbReference>
<dbReference type="GO" id="GO:0009236">
    <property type="term" value="P:cobalamin biosynthetic process"/>
    <property type="evidence" value="ECO:0007669"/>
    <property type="project" value="UniProtKB-UniRule"/>
</dbReference>
<gene>
    <name evidence="10 11" type="primary">cobT</name>
    <name evidence="11" type="ORF">OCK74_21590</name>
</gene>
<dbReference type="InterPro" id="IPR017846">
    <property type="entry name" value="Nict_dMeBzImd_PRibTrfase_bact"/>
</dbReference>
<dbReference type="InterPro" id="IPR023195">
    <property type="entry name" value="Nict_dMeBzImd_PRibTrfase_N"/>
</dbReference>
<accession>A0A9X2XPT2</accession>
<dbReference type="PANTHER" id="PTHR43463:SF1">
    <property type="entry name" value="NICOTINATE-NUCLEOTIDE--DIMETHYLBENZIMIDAZOLE PHOSPHORIBOSYLTRANSFERASE"/>
    <property type="match status" value="1"/>
</dbReference>
<dbReference type="NCBIfam" id="NF000996">
    <property type="entry name" value="PRK00105.1"/>
    <property type="match status" value="1"/>
</dbReference>